<keyword evidence="7" id="KW-1185">Reference proteome</keyword>
<keyword evidence="1" id="KW-0436">Ligase</keyword>
<proteinExistence type="predicted"/>
<feature type="domain" description="ATP-grasp" evidence="5">
    <location>
        <begin position="128"/>
        <end position="329"/>
    </location>
</feature>
<dbReference type="PROSITE" id="PS50975">
    <property type="entry name" value="ATP_GRASP"/>
    <property type="match status" value="1"/>
</dbReference>
<dbReference type="Pfam" id="PF02655">
    <property type="entry name" value="ATP-grasp_3"/>
    <property type="match status" value="1"/>
</dbReference>
<evidence type="ECO:0000313" key="6">
    <source>
        <dbReference type="EMBL" id="MBY8885138.1"/>
    </source>
</evidence>
<accession>A0ABS7QQD0</accession>
<dbReference type="InterPro" id="IPR052032">
    <property type="entry name" value="ATP-dep_AA_Ligase"/>
</dbReference>
<dbReference type="InterPro" id="IPR003806">
    <property type="entry name" value="ATP-grasp_PylC-type"/>
</dbReference>
<evidence type="ECO:0000256" key="1">
    <source>
        <dbReference type="ARBA" id="ARBA00022598"/>
    </source>
</evidence>
<evidence type="ECO:0000256" key="4">
    <source>
        <dbReference type="PROSITE-ProRule" id="PRU00409"/>
    </source>
</evidence>
<dbReference type="PANTHER" id="PTHR43585">
    <property type="entry name" value="FUMIPYRROLE BIOSYNTHESIS PROTEIN C"/>
    <property type="match status" value="1"/>
</dbReference>
<dbReference type="SUPFAM" id="SSF56059">
    <property type="entry name" value="Glutathione synthetase ATP-binding domain-like"/>
    <property type="match status" value="1"/>
</dbReference>
<keyword evidence="2 4" id="KW-0547">Nucleotide-binding</keyword>
<keyword evidence="3 4" id="KW-0067">ATP-binding</keyword>
<reference evidence="6 7" key="1">
    <citation type="submission" date="2021-08" db="EMBL/GenBank/DDBJ databases">
        <title>Streptomyces sp. PTM05 isolated from lichen.</title>
        <authorList>
            <person name="Somphong A."/>
            <person name="Phongsopitanun W."/>
            <person name="Tanasupawat S."/>
        </authorList>
    </citation>
    <scope>NUCLEOTIDE SEQUENCE [LARGE SCALE GENOMIC DNA]</scope>
    <source>
        <strain evidence="6 7">Ptm05</strain>
    </source>
</reference>
<protein>
    <submittedName>
        <fullName evidence="6">ATP-grasp domain-containing protein</fullName>
    </submittedName>
</protein>
<dbReference type="Proteomes" id="UP001198565">
    <property type="component" value="Unassembled WGS sequence"/>
</dbReference>
<evidence type="ECO:0000256" key="3">
    <source>
        <dbReference type="ARBA" id="ARBA00022840"/>
    </source>
</evidence>
<evidence type="ECO:0000256" key="2">
    <source>
        <dbReference type="ARBA" id="ARBA00022741"/>
    </source>
</evidence>
<dbReference type="Gene3D" id="3.30.470.20">
    <property type="entry name" value="ATP-grasp fold, B domain"/>
    <property type="match status" value="1"/>
</dbReference>
<evidence type="ECO:0000259" key="5">
    <source>
        <dbReference type="PROSITE" id="PS50975"/>
    </source>
</evidence>
<dbReference type="InterPro" id="IPR011761">
    <property type="entry name" value="ATP-grasp"/>
</dbReference>
<evidence type="ECO:0000313" key="7">
    <source>
        <dbReference type="Proteomes" id="UP001198565"/>
    </source>
</evidence>
<dbReference type="RefSeq" id="WP_222976259.1">
    <property type="nucleotide sequence ID" value="NZ_JAINVZ010000005.1"/>
</dbReference>
<comment type="caution">
    <text evidence="6">The sequence shown here is derived from an EMBL/GenBank/DDBJ whole genome shotgun (WGS) entry which is preliminary data.</text>
</comment>
<gene>
    <name evidence="6" type="ORF">K7472_09815</name>
</gene>
<sequence>MTATGEDFARRAGDDFVQLGATRDGLDPYLDQARERGMRAVLVETPAYLRWRRMLGRRPFDLQVAVERPQDEAAVTAALAGAGVAPRLVLTGFERYVYAGFAVARAVGSAPWPAVGEAFRPPDKREQREALRRAGAAVAQPRFAVLTPDGPPDDLGYPQVVKPSDGGGGLGVVLVDDPEQRSYAADLIRGMRNYGGGEFGSVLAEEYVKGPELSVQGVAHGGRPHLLSVCEKLTTLEEVPDAPGLSGFREVGHLARHGDSADEGLRELTSRCLDAVGYREGPFHVDVIQGEAGPVFVEMGFRLSGGGLVGLVERATGDSWAQAVFAVHLDGRPPALSPVRERAVGQIAAVSRQELDAGAELAAQGHDVEVQRAAPLPDTEPLSAADREVLASDLARHTGSVGRVVVAGDNCAHVQSLLRPIVSPRLRG</sequence>
<organism evidence="6 7">
    <name type="scientific">Streptantibioticus parmotrematis</name>
    <dbReference type="NCBI Taxonomy" id="2873249"/>
    <lineage>
        <taxon>Bacteria</taxon>
        <taxon>Bacillati</taxon>
        <taxon>Actinomycetota</taxon>
        <taxon>Actinomycetes</taxon>
        <taxon>Kitasatosporales</taxon>
        <taxon>Streptomycetaceae</taxon>
        <taxon>Streptantibioticus</taxon>
    </lineage>
</organism>
<dbReference type="PANTHER" id="PTHR43585:SF2">
    <property type="entry name" value="ATP-GRASP ENZYME FSQD"/>
    <property type="match status" value="1"/>
</dbReference>
<dbReference type="EMBL" id="JAINVZ010000005">
    <property type="protein sequence ID" value="MBY8885138.1"/>
    <property type="molecule type" value="Genomic_DNA"/>
</dbReference>
<name>A0ABS7QQD0_9ACTN</name>